<keyword evidence="2" id="KW-1185">Reference proteome</keyword>
<protein>
    <submittedName>
        <fullName evidence="1">Uncharacterized protein</fullName>
    </submittedName>
</protein>
<dbReference type="EMBL" id="JAANHS010000002">
    <property type="protein sequence ID" value="NHB75695.1"/>
    <property type="molecule type" value="Genomic_DNA"/>
</dbReference>
<gene>
    <name evidence="1" type="ORF">G8O29_02930</name>
</gene>
<dbReference type="Proteomes" id="UP001515660">
    <property type="component" value="Unassembled WGS sequence"/>
</dbReference>
<reference evidence="1 2" key="1">
    <citation type="journal article" date="2022" name="Microorganisms">
        <title>Genome Sequence and Characterization of a Xanthorhodopsin-Containing, Aerobic Anoxygenic Phototrophic Rhodobacter Species, Isolated from Mesophilic Conditions at Yellowstone National Park.</title>
        <authorList>
            <person name="Kyndt J.A."/>
            <person name="Robertson S."/>
            <person name="Shoffstall I.B."/>
            <person name="Ramaley R.F."/>
            <person name="Meyer T.E."/>
        </authorList>
    </citation>
    <scope>NUCLEOTIDE SEQUENCE [LARGE SCALE GENOMIC DNA]</scope>
    <source>
        <strain evidence="1 2">M37P</strain>
    </source>
</reference>
<organism evidence="1 2">
    <name type="scientific">Rhodobacter calidifons</name>
    <dbReference type="NCBI Taxonomy" id="2715277"/>
    <lineage>
        <taxon>Bacteria</taxon>
        <taxon>Pseudomonadati</taxon>
        <taxon>Pseudomonadota</taxon>
        <taxon>Alphaproteobacteria</taxon>
        <taxon>Rhodobacterales</taxon>
        <taxon>Rhodobacter group</taxon>
        <taxon>Rhodobacter</taxon>
    </lineage>
</organism>
<evidence type="ECO:0000313" key="1">
    <source>
        <dbReference type="EMBL" id="NHB75695.1"/>
    </source>
</evidence>
<evidence type="ECO:0000313" key="2">
    <source>
        <dbReference type="Proteomes" id="UP001515660"/>
    </source>
</evidence>
<comment type="caution">
    <text evidence="1">The sequence shown here is derived from an EMBL/GenBank/DDBJ whole genome shotgun (WGS) entry which is preliminary data.</text>
</comment>
<accession>A0ABX0G3F8</accession>
<proteinExistence type="predicted"/>
<name>A0ABX0G3F8_9RHOB</name>
<sequence length="259" mass="27448">MLKAKECSGRYVDVRAAASLLAFCVAIFPVVASADLAAGPVILKAYPAPGGHAPMLVQMDADRVRLITGLIAIEHDLLLGSLFSNDQLVSAEGSHFSHPRQETFPEISEALAKAGAPDLEPLLIDLENAGDRKTIDAAYVAALTGIKRTLEVLQPTEQEILHAVIATAQEAQRKLDPSGTTAVADYQEAWGLLMAARGKLDTLVFSRDPAIKTSATKAVLDFDEVLMLAPDPAAKAPVQFDPALIGKLVTSLEGRLSST</sequence>